<name>A0A1M7H0S1_9FIRM</name>
<feature type="transmembrane region" description="Helical" evidence="1">
    <location>
        <begin position="32"/>
        <end position="53"/>
    </location>
</feature>
<dbReference type="RefSeq" id="WP_073284588.1">
    <property type="nucleotide sequence ID" value="NZ_FRCP01000007.1"/>
</dbReference>
<sequence>MKNRNSAISIIGVIIVVFTGILFALLTEDRRTSMFICLGFIVGAEIVLFGGLLTIEYLSRTTSQIIVRTVCGITLGVGSIASILVSCIYMGRDVDSLRGFYSWQLIIWVLAIIGITIGFFTASSVKASDTRTMNTVMTLTLVTDQLTSLSDDSRNTKYADQLKKIADELCYSDTSSLVPSDELIQNAVAKLEVVLVQEYGEDEKDTEIKNLLSEILVLINKRKQEVKLTKVGGI</sequence>
<evidence type="ECO:0000313" key="2">
    <source>
        <dbReference type="EMBL" id="SHM21963.1"/>
    </source>
</evidence>
<accession>A0A1M7H0S1</accession>
<proteinExistence type="predicted"/>
<keyword evidence="1" id="KW-0812">Transmembrane</keyword>
<feature type="transmembrane region" description="Helical" evidence="1">
    <location>
        <begin position="103"/>
        <end position="125"/>
    </location>
</feature>
<keyword evidence="3" id="KW-1185">Reference proteome</keyword>
<feature type="transmembrane region" description="Helical" evidence="1">
    <location>
        <begin position="65"/>
        <end position="91"/>
    </location>
</feature>
<organism evidence="2 3">
    <name type="scientific">Anaerosporobacter mobilis DSM 15930</name>
    <dbReference type="NCBI Taxonomy" id="1120996"/>
    <lineage>
        <taxon>Bacteria</taxon>
        <taxon>Bacillati</taxon>
        <taxon>Bacillota</taxon>
        <taxon>Clostridia</taxon>
        <taxon>Lachnospirales</taxon>
        <taxon>Lachnospiraceae</taxon>
        <taxon>Anaerosporobacter</taxon>
    </lineage>
</organism>
<feature type="transmembrane region" description="Helical" evidence="1">
    <location>
        <begin position="7"/>
        <end position="26"/>
    </location>
</feature>
<gene>
    <name evidence="2" type="ORF">SAMN02746066_01220</name>
</gene>
<dbReference type="EMBL" id="FRCP01000007">
    <property type="protein sequence ID" value="SHM21963.1"/>
    <property type="molecule type" value="Genomic_DNA"/>
</dbReference>
<dbReference type="Proteomes" id="UP000184038">
    <property type="component" value="Unassembled WGS sequence"/>
</dbReference>
<evidence type="ECO:0000313" key="3">
    <source>
        <dbReference type="Proteomes" id="UP000184038"/>
    </source>
</evidence>
<dbReference type="STRING" id="1120996.SAMN02746066_01220"/>
<keyword evidence="1" id="KW-0472">Membrane</keyword>
<keyword evidence="1" id="KW-1133">Transmembrane helix</keyword>
<protein>
    <submittedName>
        <fullName evidence="2">Uncharacterized protein</fullName>
    </submittedName>
</protein>
<evidence type="ECO:0000256" key="1">
    <source>
        <dbReference type="SAM" id="Phobius"/>
    </source>
</evidence>
<dbReference type="AlphaFoldDB" id="A0A1M7H0S1"/>
<reference evidence="2 3" key="1">
    <citation type="submission" date="2016-11" db="EMBL/GenBank/DDBJ databases">
        <authorList>
            <person name="Jaros S."/>
            <person name="Januszkiewicz K."/>
            <person name="Wedrychowicz H."/>
        </authorList>
    </citation>
    <scope>NUCLEOTIDE SEQUENCE [LARGE SCALE GENOMIC DNA]</scope>
    <source>
        <strain evidence="2 3">DSM 15930</strain>
    </source>
</reference>